<dbReference type="InterPro" id="IPR011444">
    <property type="entry name" value="DUF1549"/>
</dbReference>
<feature type="domain" description="DUF1553" evidence="2">
    <location>
        <begin position="758"/>
        <end position="983"/>
    </location>
</feature>
<sequence length="1007" mass="113201">MRLILSRAVQLLVDSRFCRKESDEGSCFPRSEPCRTALRDRAGYNRGMPAPPLVHARLILRTAVVAVCALVASLPAPSSADEPAFGADWQRNAFATSIFEINGTEARNNPLRRKLNQPFVDDELFIRYRIRYAAESVDTPAEDEGEFVVMWLDQVEGNEAATHSGGVPNIGIHVSGLQNRFMVRYASTKESFAAELRGGRDFLVVARLWKSDPGRDRPFDQLNLWIDPDPDAEFQPHASVESRQSVSQVKWIGFSTGRKTEVEDRIDVWDIELSKTWRGILELPEQPPVSEVPVPIAKRTIDFDQHVFPILDGKCFSCHSGDDAEIRLDVHDEVLNLVALRNADDSHLFHLVSEREMPPQDEPPLTEAEIKTLKTWIDEGLAWDADRLPPPRPQTEHWSFQPIVRPKIPRVKHAERVRNSVDAFIVRKQEALGIQPVPPADPETLARRMSLDLLGLPPTGSDTTVDELLSNPAYGERWGRHWLDVARWAESNGHQHNRFRPYSWRYRDWVVDAFNSDLPFDQFLAAQVAGDELAADDQSERSHLIATGFLAAARYSGNELDKRIQRNDILVDVVNTTTSAFLGLTFECAQCHTHKFDPISMRDYYRMQAFFANGQPGNLCIDDDTRAAGLVRERWEIYDRTLNRLVTVRQRKGVPNPELVLPKTVVSRISGEDKTRFQELENQIGQLAQTWGFYSAGKQSPTIAPHEMRWPLPRDAAALGEVKTHLLLRGDINAPGPEVDPGWPLVFGPTPELGDRPRKALANWLTGPDNPLTARVWVNRIWHWHFGKGLVETVSDFGKQGTPPSHPELLDFLASELIDHQWSTNHIHRLILDSATYRASSQFEAANAKRDPENASYWRWVPRRLESEAIRDSMLAVSGQLDVAVGGPSVPTDGGSQRRSLYLRQHRQRLSDQQRLFDGANGIVSCSRRRVSTTGLQPLWLLNSTFTQGAANALAEAAGTTSKAFQLCLGREPAPDELAALQTHAETQGLASACLVLLNTSEFLYIP</sequence>
<name>A0A5M6CSM9_9BACT</name>
<organism evidence="4 5">
    <name type="scientific">Roseiconus nitratireducens</name>
    <dbReference type="NCBI Taxonomy" id="2605748"/>
    <lineage>
        <taxon>Bacteria</taxon>
        <taxon>Pseudomonadati</taxon>
        <taxon>Planctomycetota</taxon>
        <taxon>Planctomycetia</taxon>
        <taxon>Pirellulales</taxon>
        <taxon>Pirellulaceae</taxon>
        <taxon>Roseiconus</taxon>
    </lineage>
</organism>
<dbReference type="Pfam" id="PF07635">
    <property type="entry name" value="PSCyt1"/>
    <property type="match status" value="1"/>
</dbReference>
<dbReference type="EMBL" id="VWOX01000036">
    <property type="protein sequence ID" value="KAA5537956.1"/>
    <property type="molecule type" value="Genomic_DNA"/>
</dbReference>
<accession>A0A5M6CSM9</accession>
<feature type="domain" description="DUF1549" evidence="1">
    <location>
        <begin position="421"/>
        <end position="613"/>
    </location>
</feature>
<dbReference type="PANTHER" id="PTHR35889:SF3">
    <property type="entry name" value="F-BOX DOMAIN-CONTAINING PROTEIN"/>
    <property type="match status" value="1"/>
</dbReference>
<dbReference type="PANTHER" id="PTHR35889">
    <property type="entry name" value="CYCLOINULO-OLIGOSACCHARIDE FRUCTANOTRANSFERASE-RELATED"/>
    <property type="match status" value="1"/>
</dbReference>
<dbReference type="Pfam" id="PF07583">
    <property type="entry name" value="PSCyt2"/>
    <property type="match status" value="1"/>
</dbReference>
<dbReference type="Pfam" id="PF07587">
    <property type="entry name" value="PSD1"/>
    <property type="match status" value="1"/>
</dbReference>
<dbReference type="InterPro" id="IPR022655">
    <property type="entry name" value="DUF1553"/>
</dbReference>
<proteinExistence type="predicted"/>
<dbReference type="Proteomes" id="UP000324479">
    <property type="component" value="Unassembled WGS sequence"/>
</dbReference>
<gene>
    <name evidence="4" type="ORF">FYK55_28005</name>
</gene>
<reference evidence="4 5" key="1">
    <citation type="submission" date="2019-08" db="EMBL/GenBank/DDBJ databases">
        <authorList>
            <person name="Dhanesh K."/>
            <person name="Kumar G."/>
            <person name="Sasikala C."/>
            <person name="Venkata Ramana C."/>
        </authorList>
    </citation>
    <scope>NUCLEOTIDE SEQUENCE [LARGE SCALE GENOMIC DNA]</scope>
    <source>
        <strain evidence="4 5">JC645</strain>
    </source>
</reference>
<feature type="domain" description="Cytochrome C Planctomycete-type" evidence="3">
    <location>
        <begin position="315"/>
        <end position="361"/>
    </location>
</feature>
<protein>
    <submittedName>
        <fullName evidence="4">DUF1553 domain-containing protein</fullName>
    </submittedName>
</protein>
<evidence type="ECO:0000259" key="2">
    <source>
        <dbReference type="Pfam" id="PF07587"/>
    </source>
</evidence>
<dbReference type="InterPro" id="IPR011429">
    <property type="entry name" value="Cyt_c_Planctomycete-type"/>
</dbReference>
<keyword evidence="5" id="KW-1185">Reference proteome</keyword>
<dbReference type="AlphaFoldDB" id="A0A5M6CSM9"/>
<evidence type="ECO:0000313" key="5">
    <source>
        <dbReference type="Proteomes" id="UP000324479"/>
    </source>
</evidence>
<evidence type="ECO:0000259" key="1">
    <source>
        <dbReference type="Pfam" id="PF07583"/>
    </source>
</evidence>
<evidence type="ECO:0000259" key="3">
    <source>
        <dbReference type="Pfam" id="PF07635"/>
    </source>
</evidence>
<comment type="caution">
    <text evidence="4">The sequence shown here is derived from an EMBL/GenBank/DDBJ whole genome shotgun (WGS) entry which is preliminary data.</text>
</comment>
<evidence type="ECO:0000313" key="4">
    <source>
        <dbReference type="EMBL" id="KAA5537956.1"/>
    </source>
</evidence>